<feature type="domain" description="N-acetyltransferase" evidence="1">
    <location>
        <begin position="180"/>
        <end position="331"/>
    </location>
</feature>
<keyword evidence="2" id="KW-0808">Transferase</keyword>
<gene>
    <name evidence="2" type="ordered locus">Clole_3246</name>
</gene>
<accession>F2JQ04</accession>
<dbReference type="CDD" id="cd04301">
    <property type="entry name" value="NAT_SF"/>
    <property type="match status" value="1"/>
</dbReference>
<dbReference type="eggNOG" id="COG0454">
    <property type="taxonomic scope" value="Bacteria"/>
</dbReference>
<dbReference type="Pfam" id="PF13673">
    <property type="entry name" value="Acetyltransf_10"/>
    <property type="match status" value="1"/>
</dbReference>
<dbReference type="PANTHER" id="PTHR43451:SF1">
    <property type="entry name" value="ACETYLTRANSFERASE"/>
    <property type="match status" value="1"/>
</dbReference>
<dbReference type="Gene3D" id="3.40.50.300">
    <property type="entry name" value="P-loop containing nucleotide triphosphate hydrolases"/>
    <property type="match status" value="1"/>
</dbReference>
<evidence type="ECO:0000313" key="2">
    <source>
        <dbReference type="EMBL" id="ADZ84939.1"/>
    </source>
</evidence>
<organism evidence="2 3">
    <name type="scientific">Cellulosilyticum lentocellum (strain ATCC 49066 / DSM 5427 / NCIMB 11756 / RHM5)</name>
    <name type="common">Clostridium lentocellum</name>
    <dbReference type="NCBI Taxonomy" id="642492"/>
    <lineage>
        <taxon>Bacteria</taxon>
        <taxon>Bacillati</taxon>
        <taxon>Bacillota</taxon>
        <taxon>Clostridia</taxon>
        <taxon>Lachnospirales</taxon>
        <taxon>Cellulosilyticaceae</taxon>
        <taxon>Cellulosilyticum</taxon>
    </lineage>
</organism>
<evidence type="ECO:0000313" key="3">
    <source>
        <dbReference type="Proteomes" id="UP000008467"/>
    </source>
</evidence>
<dbReference type="SUPFAM" id="SSF55729">
    <property type="entry name" value="Acyl-CoA N-acyltransferases (Nat)"/>
    <property type="match status" value="1"/>
</dbReference>
<dbReference type="InterPro" id="IPR016181">
    <property type="entry name" value="Acyl_CoA_acyltransferase"/>
</dbReference>
<dbReference type="EMBL" id="CP002582">
    <property type="protein sequence ID" value="ADZ84939.1"/>
    <property type="molecule type" value="Genomic_DNA"/>
</dbReference>
<dbReference type="PANTHER" id="PTHR43451">
    <property type="entry name" value="ACETYLTRANSFERASE (GNAT) FAMILY PROTEIN"/>
    <property type="match status" value="1"/>
</dbReference>
<dbReference type="SUPFAM" id="SSF52540">
    <property type="entry name" value="P-loop containing nucleoside triphosphate hydrolases"/>
    <property type="match status" value="1"/>
</dbReference>
<reference evidence="2 3" key="1">
    <citation type="journal article" date="2011" name="J. Bacteriol.">
        <title>Complete genome sequence of the cellulose-degrading bacterium Cellulosilyticum lentocellum.</title>
        <authorList>
            <consortium name="US DOE Joint Genome Institute"/>
            <person name="Miller D.A."/>
            <person name="Suen G."/>
            <person name="Bruce D."/>
            <person name="Copeland A."/>
            <person name="Cheng J.F."/>
            <person name="Detter C."/>
            <person name="Goodwin L.A."/>
            <person name="Han C.S."/>
            <person name="Hauser L.J."/>
            <person name="Land M.L."/>
            <person name="Lapidus A."/>
            <person name="Lucas S."/>
            <person name="Meincke L."/>
            <person name="Pitluck S."/>
            <person name="Tapia R."/>
            <person name="Teshima H."/>
            <person name="Woyke T."/>
            <person name="Fox B.G."/>
            <person name="Angert E.R."/>
            <person name="Currie C.R."/>
        </authorList>
    </citation>
    <scope>NUCLEOTIDE SEQUENCE [LARGE SCALE GENOMIC DNA]</scope>
    <source>
        <strain evidence="3">ATCC 49066 / DSM 5427 / NCIMB 11756 / RHM5</strain>
    </source>
</reference>
<dbReference type="Gene3D" id="3.40.630.30">
    <property type="match status" value="1"/>
</dbReference>
<dbReference type="InterPro" id="IPR000182">
    <property type="entry name" value="GNAT_dom"/>
</dbReference>
<dbReference type="InterPro" id="IPR052564">
    <property type="entry name" value="N-acetyltrans/Recomb-assoc"/>
</dbReference>
<evidence type="ECO:0000259" key="1">
    <source>
        <dbReference type="PROSITE" id="PS51186"/>
    </source>
</evidence>
<keyword evidence="3" id="KW-1185">Reference proteome</keyword>
<dbReference type="AlphaFoldDB" id="F2JQ04"/>
<name>F2JQ04_CELLD</name>
<dbReference type="InterPro" id="IPR027417">
    <property type="entry name" value="P-loop_NTPase"/>
</dbReference>
<protein>
    <submittedName>
        <fullName evidence="2">GCN5-related N-acetyltransferase</fullName>
    </submittedName>
</protein>
<dbReference type="STRING" id="642492.Clole_3246"/>
<sequence length="331" mass="38688">MIILIGGESHTGKTLLAQRLLEKYHFPYTSLDHIKMGLIRGDKHCDFTALDSDDVIAEKLWGIVKGMIQTCRENKQNIIIEGCYLPVERVKEVLGEEVIACYLIFSKDYIRNHFDKVLEYENVIEQRNYPEERSIETFIAEHQRLKAKCIAHRVKYIEITDDYKSEIKAAYDYIESSMKLELRTYEEADLTEIGQLFYDTVHTVNAKDYSKEALDAWASGNIDEVKWHQSLLSHYSIIAKLNDKIVGFGDVEGNYLDRLYVHKDYQNRGVGRAITERLEDYAKQNKETTITTYASLTARPFFEKRGYLIIEEQQVKRNDALLKRFRMVKEL</sequence>
<dbReference type="PROSITE" id="PS51186">
    <property type="entry name" value="GNAT"/>
    <property type="match status" value="1"/>
</dbReference>
<dbReference type="GO" id="GO:0016747">
    <property type="term" value="F:acyltransferase activity, transferring groups other than amino-acyl groups"/>
    <property type="evidence" value="ECO:0007669"/>
    <property type="project" value="InterPro"/>
</dbReference>
<dbReference type="KEGG" id="cle:Clole_3246"/>
<dbReference type="Proteomes" id="UP000008467">
    <property type="component" value="Chromosome"/>
</dbReference>
<proteinExistence type="predicted"/>
<dbReference type="eggNOG" id="COG2074">
    <property type="taxonomic scope" value="Bacteria"/>
</dbReference>
<dbReference type="HOGENOM" id="CLU_881815_0_0_9"/>